<gene>
    <name evidence="1" type="ORF">PPENT_87.1.T0400081</name>
</gene>
<sequence length="150" mass="17929">MNLDQYQSTEDDWPQQSWNENEFFDISSSPIQFGRQTHKNKYENDINNQDFYSYNQQIEQPSGGQDFNQISINSLIPLRKNKIRKNQKIKNKAIKKLYKDIFSSIIQNTNSKQEVLEKLQQCQNMKVMIDGLEKSLMKIKYMLLFYSQKQ</sequence>
<reference evidence="1" key="1">
    <citation type="submission" date="2021-01" db="EMBL/GenBank/DDBJ databases">
        <authorList>
            <consortium name="Genoscope - CEA"/>
            <person name="William W."/>
        </authorList>
    </citation>
    <scope>NUCLEOTIDE SEQUENCE</scope>
</reference>
<evidence type="ECO:0000313" key="2">
    <source>
        <dbReference type="Proteomes" id="UP000689195"/>
    </source>
</evidence>
<proteinExistence type="predicted"/>
<organism evidence="1 2">
    <name type="scientific">Paramecium pentaurelia</name>
    <dbReference type="NCBI Taxonomy" id="43138"/>
    <lineage>
        <taxon>Eukaryota</taxon>
        <taxon>Sar</taxon>
        <taxon>Alveolata</taxon>
        <taxon>Ciliophora</taxon>
        <taxon>Intramacronucleata</taxon>
        <taxon>Oligohymenophorea</taxon>
        <taxon>Peniculida</taxon>
        <taxon>Parameciidae</taxon>
        <taxon>Paramecium</taxon>
    </lineage>
</organism>
<name>A0A8S1UJ89_9CILI</name>
<dbReference type="EMBL" id="CAJJDO010000040">
    <property type="protein sequence ID" value="CAD8163822.1"/>
    <property type="molecule type" value="Genomic_DNA"/>
</dbReference>
<protein>
    <submittedName>
        <fullName evidence="1">Uncharacterized protein</fullName>
    </submittedName>
</protein>
<dbReference type="Proteomes" id="UP000689195">
    <property type="component" value="Unassembled WGS sequence"/>
</dbReference>
<accession>A0A8S1UJ89</accession>
<keyword evidence="2" id="KW-1185">Reference proteome</keyword>
<evidence type="ECO:0000313" key="1">
    <source>
        <dbReference type="EMBL" id="CAD8163822.1"/>
    </source>
</evidence>
<comment type="caution">
    <text evidence="1">The sequence shown here is derived from an EMBL/GenBank/DDBJ whole genome shotgun (WGS) entry which is preliminary data.</text>
</comment>
<dbReference type="AlphaFoldDB" id="A0A8S1UJ89"/>